<dbReference type="PROSITE" id="PS00018">
    <property type="entry name" value="EF_HAND_1"/>
    <property type="match status" value="1"/>
</dbReference>
<comment type="caution">
    <text evidence="3">The sequence shown here is derived from an EMBL/GenBank/DDBJ whole genome shotgun (WGS) entry which is preliminary data.</text>
</comment>
<name>A0A5M7AXT6_9FLAO</name>
<evidence type="ECO:0000256" key="1">
    <source>
        <dbReference type="SAM" id="MobiDB-lite"/>
    </source>
</evidence>
<feature type="compositionally biased region" description="Basic and acidic residues" evidence="1">
    <location>
        <begin position="11"/>
        <end position="25"/>
    </location>
</feature>
<feature type="compositionally biased region" description="Polar residues" evidence="1">
    <location>
        <begin position="1"/>
        <end position="10"/>
    </location>
</feature>
<evidence type="ECO:0000313" key="6">
    <source>
        <dbReference type="Proteomes" id="UP000322315"/>
    </source>
</evidence>
<evidence type="ECO:0000313" key="4">
    <source>
        <dbReference type="EMBL" id="TSJ73283.1"/>
    </source>
</evidence>
<dbReference type="AlphaFoldDB" id="A0A5M7AXT6"/>
<reference evidence="3 6" key="1">
    <citation type="journal article" date="2015" name="Int. J. Syst. Evol. Microbiol.">
        <title>Algibacter amylolyticus sp. nov., isolated from intertidal sediment.</title>
        <authorList>
            <person name="Zhang D.C."/>
            <person name="Wu J."/>
            <person name="Neuner K."/>
            <person name="Yao J."/>
            <person name="Margesin R."/>
        </authorList>
    </citation>
    <scope>NUCLEOTIDE SEQUENCE [LARGE SCALE GENOMIC DNA]</scope>
    <source>
        <strain evidence="3 6">RU-4-M-4</strain>
    </source>
</reference>
<feature type="compositionally biased region" description="Basic and acidic residues" evidence="1">
    <location>
        <begin position="32"/>
        <end position="54"/>
    </location>
</feature>
<dbReference type="EMBL" id="VWRS01000010">
    <property type="protein sequence ID" value="KAA5821999.1"/>
    <property type="molecule type" value="Genomic_DNA"/>
</dbReference>
<dbReference type="EMBL" id="VMBF01000010">
    <property type="protein sequence ID" value="TSJ73283.1"/>
    <property type="molecule type" value="Genomic_DNA"/>
</dbReference>
<evidence type="ECO:0000259" key="2">
    <source>
        <dbReference type="PROSITE" id="PS50222"/>
    </source>
</evidence>
<dbReference type="Proteomes" id="UP000322315">
    <property type="component" value="Unassembled WGS sequence"/>
</dbReference>
<dbReference type="Pfam" id="PF13202">
    <property type="entry name" value="EF-hand_5"/>
    <property type="match status" value="2"/>
</dbReference>
<dbReference type="SUPFAM" id="SSF47473">
    <property type="entry name" value="EF-hand"/>
    <property type="match status" value="1"/>
</dbReference>
<dbReference type="GO" id="GO:0005509">
    <property type="term" value="F:calcium ion binding"/>
    <property type="evidence" value="ECO:0007669"/>
    <property type="project" value="InterPro"/>
</dbReference>
<dbReference type="PROSITE" id="PS50222">
    <property type="entry name" value="EF_HAND_2"/>
    <property type="match status" value="1"/>
</dbReference>
<dbReference type="Gene3D" id="1.10.238.10">
    <property type="entry name" value="EF-hand"/>
    <property type="match status" value="1"/>
</dbReference>
<feature type="domain" description="EF-hand" evidence="2">
    <location>
        <begin position="40"/>
        <end position="75"/>
    </location>
</feature>
<evidence type="ECO:0000313" key="5">
    <source>
        <dbReference type="Proteomes" id="UP000315145"/>
    </source>
</evidence>
<dbReference type="InterPro" id="IPR002048">
    <property type="entry name" value="EF_hand_dom"/>
</dbReference>
<protein>
    <submittedName>
        <fullName evidence="3">EF-hand domain-containing protein</fullName>
    </submittedName>
</protein>
<organism evidence="3 6">
    <name type="scientific">Algibacter amylolyticus</name>
    <dbReference type="NCBI Taxonomy" id="1608400"/>
    <lineage>
        <taxon>Bacteria</taxon>
        <taxon>Pseudomonadati</taxon>
        <taxon>Bacteroidota</taxon>
        <taxon>Flavobacteriia</taxon>
        <taxon>Flavobacteriales</taxon>
        <taxon>Flavobacteriaceae</taxon>
        <taxon>Algibacter</taxon>
    </lineage>
</organism>
<feature type="region of interest" description="Disordered" evidence="1">
    <location>
        <begin position="1"/>
        <end position="77"/>
    </location>
</feature>
<sequence>MSNSSFGQSDNRPDRKEPPTFKELLEEMDANEDGKLSEKEVKGPLKKDFAKVDANEDGVITEEELKNAPKPERKERK</sequence>
<proteinExistence type="predicted"/>
<reference evidence="3" key="3">
    <citation type="submission" date="2019-09" db="EMBL/GenBank/DDBJ databases">
        <authorList>
            <person name="Zhang D.-C."/>
        </authorList>
    </citation>
    <scope>NUCLEOTIDE SEQUENCE</scope>
    <source>
        <strain evidence="3">RU-4-M-4</strain>
    </source>
</reference>
<keyword evidence="5" id="KW-1185">Reference proteome</keyword>
<feature type="compositionally biased region" description="Basic and acidic residues" evidence="1">
    <location>
        <begin position="63"/>
        <end position="77"/>
    </location>
</feature>
<evidence type="ECO:0000313" key="3">
    <source>
        <dbReference type="EMBL" id="KAA5821999.1"/>
    </source>
</evidence>
<reference evidence="4 5" key="2">
    <citation type="submission" date="2019-07" db="EMBL/GenBank/DDBJ databases">
        <title>Algibacter marinivivus sp. nov., isolated from the surface of a marine red alga.</title>
        <authorList>
            <person name="Zhong X."/>
            <person name="Xu W."/>
            <person name="Zhang Y."/>
            <person name="Zhang Q."/>
            <person name="Du Z."/>
        </authorList>
    </citation>
    <scope>NUCLEOTIDE SEQUENCE [LARGE SCALE GENOMIC DNA]</scope>
    <source>
        <strain evidence="4 5">RU-4-M-4</strain>
    </source>
</reference>
<dbReference type="OrthoDB" id="1145220at2"/>
<dbReference type="Proteomes" id="UP000315145">
    <property type="component" value="Unassembled WGS sequence"/>
</dbReference>
<gene>
    <name evidence="3" type="ORF">F2B50_15705</name>
    <name evidence="4" type="ORF">FPF71_15705</name>
</gene>
<accession>A0A5M7AXT6</accession>
<dbReference type="InterPro" id="IPR018247">
    <property type="entry name" value="EF_Hand_1_Ca_BS"/>
</dbReference>
<dbReference type="InterPro" id="IPR011992">
    <property type="entry name" value="EF-hand-dom_pair"/>
</dbReference>